<feature type="region of interest" description="Disordered" evidence="8">
    <location>
        <begin position="49"/>
        <end position="124"/>
    </location>
</feature>
<sequence length="124" mass="13588">MESCHEQPMDPCLPKREAVVARLKRRVEGYRNHHSQALPLYQQNVASQYNQEREHTQQLQQRYFESKAKKPKKDKGPMASTGTAGMASTGHQGASGLGGPMGGPMGAQQRMLPQGPMSGPMMGP</sequence>
<dbReference type="GO" id="GO:0003713">
    <property type="term" value="F:transcription coactivator activity"/>
    <property type="evidence" value="ECO:0007669"/>
    <property type="project" value="InterPro"/>
</dbReference>
<dbReference type="Pfam" id="PF09596">
    <property type="entry name" value="MamL-1"/>
    <property type="match status" value="1"/>
</dbReference>
<dbReference type="PANTHER" id="PTHR15692">
    <property type="entry name" value="MASTERMIND-LIKE"/>
    <property type="match status" value="1"/>
</dbReference>
<evidence type="ECO:0000256" key="5">
    <source>
        <dbReference type="ARBA" id="ARBA00023159"/>
    </source>
</evidence>
<keyword evidence="4" id="KW-0805">Transcription regulation</keyword>
<dbReference type="InterPro" id="IPR019082">
    <property type="entry name" value="Mastermind-like_N"/>
</dbReference>
<dbReference type="InterPro" id="IPR046369">
    <property type="entry name" value="MAML1-3"/>
</dbReference>
<comment type="similarity">
    <text evidence="2">Belongs to the mastermind family.</text>
</comment>
<feature type="non-terminal residue" evidence="10">
    <location>
        <position position="124"/>
    </location>
</feature>
<gene>
    <name evidence="10" type="ORF">BIW11_03930</name>
</gene>
<evidence type="ECO:0000256" key="4">
    <source>
        <dbReference type="ARBA" id="ARBA00023015"/>
    </source>
</evidence>
<dbReference type="InterPro" id="IPR046370">
    <property type="entry name" value="MAML_N_sf"/>
</dbReference>
<evidence type="ECO:0000256" key="8">
    <source>
        <dbReference type="SAM" id="MobiDB-lite"/>
    </source>
</evidence>
<name>A0A1V9XDN6_9ACAR</name>
<dbReference type="GO" id="GO:0016607">
    <property type="term" value="C:nuclear speck"/>
    <property type="evidence" value="ECO:0007669"/>
    <property type="project" value="UniProtKB-SubCell"/>
</dbReference>
<reference evidence="10 11" key="1">
    <citation type="journal article" date="2017" name="Gigascience">
        <title>Draft genome of the honey bee ectoparasitic mite, Tropilaelaps mercedesae, is shaped by the parasitic life history.</title>
        <authorList>
            <person name="Dong X."/>
            <person name="Armstrong S.D."/>
            <person name="Xia D."/>
            <person name="Makepeace B.L."/>
            <person name="Darby A.C."/>
            <person name="Kadowaki T."/>
        </authorList>
    </citation>
    <scope>NUCLEOTIDE SEQUENCE [LARGE SCALE GENOMIC DNA]</scope>
    <source>
        <strain evidence="10">Wuxi-XJTLU</strain>
    </source>
</reference>
<dbReference type="Proteomes" id="UP000192247">
    <property type="component" value="Unassembled WGS sequence"/>
</dbReference>
<feature type="compositionally biased region" description="Low complexity" evidence="8">
    <location>
        <begin position="115"/>
        <end position="124"/>
    </location>
</feature>
<evidence type="ECO:0000259" key="9">
    <source>
        <dbReference type="SMART" id="SM01275"/>
    </source>
</evidence>
<comment type="caution">
    <text evidence="10">The sequence shown here is derived from an EMBL/GenBank/DDBJ whole genome shotgun (WGS) entry which is preliminary data.</text>
</comment>
<dbReference type="SMART" id="SM01275">
    <property type="entry name" value="MamL-1"/>
    <property type="match status" value="1"/>
</dbReference>
<dbReference type="PANTHER" id="PTHR15692:SF20">
    <property type="entry name" value="NEUROGENIC MASTERMIND-LIKE N-TERMINAL DOMAIN-CONTAINING PROTEIN"/>
    <property type="match status" value="1"/>
</dbReference>
<comment type="subcellular location">
    <subcellularLocation>
        <location evidence="1">Nucleus speckle</location>
    </subcellularLocation>
</comment>
<keyword evidence="5" id="KW-0010">Activator</keyword>
<evidence type="ECO:0000256" key="6">
    <source>
        <dbReference type="ARBA" id="ARBA00023163"/>
    </source>
</evidence>
<dbReference type="EMBL" id="MNPL01013958">
    <property type="protein sequence ID" value="OQR71644.1"/>
    <property type="molecule type" value="Genomic_DNA"/>
</dbReference>
<dbReference type="Gene3D" id="6.10.250.970">
    <property type="match status" value="1"/>
</dbReference>
<evidence type="ECO:0000256" key="3">
    <source>
        <dbReference type="ARBA" id="ARBA00022976"/>
    </source>
</evidence>
<keyword evidence="6" id="KW-0804">Transcription</keyword>
<keyword evidence="7" id="KW-0539">Nucleus</keyword>
<organism evidence="10 11">
    <name type="scientific">Tropilaelaps mercedesae</name>
    <dbReference type="NCBI Taxonomy" id="418985"/>
    <lineage>
        <taxon>Eukaryota</taxon>
        <taxon>Metazoa</taxon>
        <taxon>Ecdysozoa</taxon>
        <taxon>Arthropoda</taxon>
        <taxon>Chelicerata</taxon>
        <taxon>Arachnida</taxon>
        <taxon>Acari</taxon>
        <taxon>Parasitiformes</taxon>
        <taxon>Mesostigmata</taxon>
        <taxon>Gamasina</taxon>
        <taxon>Dermanyssoidea</taxon>
        <taxon>Laelapidae</taxon>
        <taxon>Tropilaelaps</taxon>
    </lineage>
</organism>
<evidence type="ECO:0000256" key="7">
    <source>
        <dbReference type="ARBA" id="ARBA00023242"/>
    </source>
</evidence>
<dbReference type="OrthoDB" id="5982619at2759"/>
<proteinExistence type="inferred from homology"/>
<dbReference type="InParanoid" id="A0A1V9XDN6"/>
<feature type="compositionally biased region" description="Gly residues" evidence="8">
    <location>
        <begin position="93"/>
        <end position="105"/>
    </location>
</feature>
<feature type="domain" description="Neurogenic mastermind-like N-terminal" evidence="9">
    <location>
        <begin position="14"/>
        <end position="73"/>
    </location>
</feature>
<evidence type="ECO:0000313" key="11">
    <source>
        <dbReference type="Proteomes" id="UP000192247"/>
    </source>
</evidence>
<dbReference type="AlphaFoldDB" id="A0A1V9XDN6"/>
<protein>
    <recommendedName>
        <fullName evidence="9">Neurogenic mastermind-like N-terminal domain-containing protein</fullName>
    </recommendedName>
</protein>
<keyword evidence="11" id="KW-1185">Reference proteome</keyword>
<evidence type="ECO:0000256" key="2">
    <source>
        <dbReference type="ARBA" id="ARBA00008081"/>
    </source>
</evidence>
<accession>A0A1V9XDN6</accession>
<evidence type="ECO:0000256" key="1">
    <source>
        <dbReference type="ARBA" id="ARBA00004324"/>
    </source>
</evidence>
<dbReference type="GO" id="GO:0007221">
    <property type="term" value="P:positive regulation of transcription of Notch receptor target"/>
    <property type="evidence" value="ECO:0007669"/>
    <property type="project" value="InterPro"/>
</dbReference>
<keyword evidence="3" id="KW-0914">Notch signaling pathway</keyword>
<evidence type="ECO:0000313" key="10">
    <source>
        <dbReference type="EMBL" id="OQR71644.1"/>
    </source>
</evidence>